<dbReference type="GO" id="GO:0004553">
    <property type="term" value="F:hydrolase activity, hydrolyzing O-glycosyl compounds"/>
    <property type="evidence" value="ECO:0007669"/>
    <property type="project" value="UniProtKB-ARBA"/>
</dbReference>
<dbReference type="SUPFAM" id="SSF49899">
    <property type="entry name" value="Concanavalin A-like lectins/glucanases"/>
    <property type="match status" value="1"/>
</dbReference>
<gene>
    <name evidence="2" type="ORF">CRP01_09020</name>
</gene>
<protein>
    <submittedName>
        <fullName evidence="2">Uncharacterized protein</fullName>
    </submittedName>
</protein>
<keyword evidence="3" id="KW-1185">Reference proteome</keyword>
<organism evidence="2 3">
    <name type="scientific">Flavilitoribacter nigricans (strain ATCC 23147 / DSM 23189 / NBRC 102662 / NCIMB 1420 / SS-2)</name>
    <name type="common">Lewinella nigricans</name>
    <dbReference type="NCBI Taxonomy" id="1122177"/>
    <lineage>
        <taxon>Bacteria</taxon>
        <taxon>Pseudomonadati</taxon>
        <taxon>Bacteroidota</taxon>
        <taxon>Saprospiria</taxon>
        <taxon>Saprospirales</taxon>
        <taxon>Lewinellaceae</taxon>
        <taxon>Flavilitoribacter</taxon>
    </lineage>
</organism>
<sequence length="2100" mass="222556">MKKLLFLLLLISSVQLLAQDQIKGTGIRYTNGPPTIAPTDIDYGTEFAYDVANREIYMWDRSGSAWVRQINITQTSGTPSGSPGTGPKLYLDTDDGKLYRWTGVAWAEIGTGGSAESVGPTNIVLRIPEVGDTISATTPGEWLEWWSFAPPTMALTLAPSATVYEVGTSNSIDLRVITSNPASTTLSNGTLTRTNPASNTVSSFGAVAGDTVTISFTPTQAGSGDYNQLAYSFQATQDYSGTESGSISSTTRSLSGVYPVFYGMASTDTTTVKGAIYSTLTKLITTEGNKALTFTGTGLIYYAFPASWSDTNLSSIKDPNNLDATEAFTRTTATVTSTGLTNNYTSVNYVVYYLNTGSTETDGSEYTFNQTIFFLLIFFRRKRIRAMKKSLLTACFMFFAALLFGQGIVINAPLNLKSNNPIDVDMRLASLADTANVDYPEKVIITYVVDVDQHWYYNPTSGTWKQLDPGGGGSSTASETTSTNNFDVIKGTNVQNNLASIDSALVKALGTELFSGGAVTINSGDNTAFDVAATVGQIKTSTGYYNINYAGGSAIAAANIASQSTYVYIDSTGAIGQQTTEPSGKEFREKLFLARLASNGSNFLALEEEKNPSGQYVNLVRDLVEYVPLVKKGLVMGGNANLTFNRSAGSTFELGANFSNDPLDPNNNSLPALDSVTFFLLKQDGIVASGIVDVPVDQYDNGGTLTNITNNNFVIHTVYVFTSGNTTLQYGQAQYSSLDDAQAAINTRSFVLAAANANGTRIGWIIVQEGATDLSNTAQARFVEDIGQSSTSVSVPGALLATNNLSDVDDAAAARANLGGIEAGATADQTAEEMRDSLETLSGVNRLDATYIQKLPGLQTSHYGSLAATIAAVSTTKKTIIVDDAQVMSANLVIPAGVELVFTDAGTIDLDNDTLFVFGSISAPLKQVFDGTGGGTISGEPITRIWYPEWFGATVDSTNFTTLVSTYNDYPAFQYTLNVLQNIGGGVFQMNTGNYHILTPCLVPDNVVVRGSGMGNTHIWSSPTTADLTTYLDPAGGGSRSFFSIFHLGTTYFEDAGENITCEDFSVHLYNTELSNQNLGVGINLLGFDSDGPTDSGHNITIQRIGFYNCLRGVSLGARSQGNIPPDSTVLGYHTNFKILDCFADTCSNKFLEMQEVDGGEIRNNRIYNATSGIQLIHFPKNVIVEGNYVHVGGDADPLYNDRSGILLSNNTTNSIVRGNKIYLADGNNITFTTQSGGINFKFDYSDTYTPSGFLAEHVTDSILIESNYIDVSQASGANAVTYYRYGGSPTLKNIFFKNNTFIGGPVKFGHITGIAISDFHFYGDKIFGELSISGLSGGTAITGEFSFDNCQFGDIGNTTDDFLLRGNNVVYNITNSQIYGDSLVIGSNSSNTSLIRNTSFIGSIVVPDGSYSNTSFKYAVNDFSKATIPSAKSQVGVPGAVANDNANFYVHTPSGNWAKIPLNPVQDSVFLDTLSTVSAWFDAGDINVTPGDFISTWPDKSGNGNNATATSTARPVLRAEKINGQPAVYFDGVNDFFSVPDLDFPDNEIQVFAVMMATDLSTGGGVVGRLTGGTGDEFTLLYTSSGSGNLPKFVISTSQEAAAPTGLTENQWTYLGGYYDGSTISLDVDGVNVDDTAYSGTIDDDNATIYLGRYASGQVLAGYIAEVIILNDTSSTDRAAVYSYIQNKYFSTENTAAVQDNDYGDITVSGGAWSIDDGVVGPSEIASTAVTAGTYNRANITVDADGRLTSAAASTSNIGIGTAATSNLITGAFADASLAREELVSLQMNGLTSKFIIGNATSANGQFIPNFAGFTETAGRSRIGFNAATTSSGDAVGTEPAFQFYGFRTSSTADPLNGTQSNIINQPLFGIRNFSGYHFAVGPTGQTRIGNNVGITTGSYQLHVGGDVNITSGSAYRINGTPLAGSNITYDNTTSGLAATNVKTAIDETVGLIPDNISDLTISADIDASDEKIINLSPGTASTDAATYGQLTGSHALAIAAPSNGDTVTLTNRETFIFMQDIFADPATIYLDGSALSGGAKIYIKYGNFSTGLTIDRDDDNDPGNFVETGSTSGSTSVSFTGIGFSTFIKSGSTWYQMY</sequence>
<accession>A0A2D0NF13</accession>
<evidence type="ECO:0000256" key="1">
    <source>
        <dbReference type="SAM" id="SignalP"/>
    </source>
</evidence>
<dbReference type="RefSeq" id="WP_099149697.1">
    <property type="nucleotide sequence ID" value="NZ_PDUD01000013.1"/>
</dbReference>
<reference evidence="2 3" key="1">
    <citation type="submission" date="2017-10" db="EMBL/GenBank/DDBJ databases">
        <title>The draft genome sequence of Lewinella nigricans NBRC 102662.</title>
        <authorList>
            <person name="Wang K."/>
        </authorList>
    </citation>
    <scope>NUCLEOTIDE SEQUENCE [LARGE SCALE GENOMIC DNA]</scope>
    <source>
        <strain evidence="2 3">NBRC 102662</strain>
    </source>
</reference>
<name>A0A2D0NF13_FLAN2</name>
<evidence type="ECO:0000313" key="3">
    <source>
        <dbReference type="Proteomes" id="UP000223913"/>
    </source>
</evidence>
<dbReference type="SMART" id="SM00710">
    <property type="entry name" value="PbH1"/>
    <property type="match status" value="6"/>
</dbReference>
<comment type="caution">
    <text evidence="2">The sequence shown here is derived from an EMBL/GenBank/DDBJ whole genome shotgun (WGS) entry which is preliminary data.</text>
</comment>
<dbReference type="InterPro" id="IPR006626">
    <property type="entry name" value="PbH1"/>
</dbReference>
<evidence type="ECO:0000313" key="2">
    <source>
        <dbReference type="EMBL" id="PHN06946.1"/>
    </source>
</evidence>
<dbReference type="InterPro" id="IPR011050">
    <property type="entry name" value="Pectin_lyase_fold/virulence"/>
</dbReference>
<dbReference type="EMBL" id="PDUD01000013">
    <property type="protein sequence ID" value="PHN06946.1"/>
    <property type="molecule type" value="Genomic_DNA"/>
</dbReference>
<dbReference type="InterPro" id="IPR013320">
    <property type="entry name" value="ConA-like_dom_sf"/>
</dbReference>
<dbReference type="OrthoDB" id="2582440at2"/>
<dbReference type="GO" id="GO:0005975">
    <property type="term" value="P:carbohydrate metabolic process"/>
    <property type="evidence" value="ECO:0007669"/>
    <property type="project" value="UniProtKB-ARBA"/>
</dbReference>
<keyword evidence="1" id="KW-0732">Signal</keyword>
<dbReference type="Proteomes" id="UP000223913">
    <property type="component" value="Unassembled WGS sequence"/>
</dbReference>
<proteinExistence type="predicted"/>
<feature type="chain" id="PRO_5011999774" evidence="1">
    <location>
        <begin position="19"/>
        <end position="2100"/>
    </location>
</feature>
<dbReference type="Gene3D" id="2.60.120.200">
    <property type="match status" value="1"/>
</dbReference>
<feature type="signal peptide" evidence="1">
    <location>
        <begin position="1"/>
        <end position="18"/>
    </location>
</feature>
<dbReference type="SUPFAM" id="SSF51126">
    <property type="entry name" value="Pectin lyase-like"/>
    <property type="match status" value="1"/>
</dbReference>